<dbReference type="AlphaFoldDB" id="A0A645C2D1"/>
<dbReference type="GO" id="GO:0006260">
    <property type="term" value="P:DNA replication"/>
    <property type="evidence" value="ECO:0007669"/>
    <property type="project" value="InterPro"/>
</dbReference>
<dbReference type="GO" id="GO:0008998">
    <property type="term" value="F:ribonucleoside-triphosphate reductase (thioredoxin) activity"/>
    <property type="evidence" value="ECO:0007669"/>
    <property type="project" value="InterPro"/>
</dbReference>
<accession>A0A645C2D1</accession>
<name>A0A645C2D1_9ZZZZ</name>
<dbReference type="GO" id="GO:0031250">
    <property type="term" value="C:anaerobic ribonucleoside-triphosphate reductase complex"/>
    <property type="evidence" value="ECO:0007669"/>
    <property type="project" value="TreeGrafter"/>
</dbReference>
<dbReference type="GO" id="GO:0004748">
    <property type="term" value="F:ribonucleoside-diphosphate reductase activity, thioredoxin disulfide as acceptor"/>
    <property type="evidence" value="ECO:0007669"/>
    <property type="project" value="TreeGrafter"/>
</dbReference>
<dbReference type="PANTHER" id="PTHR21075">
    <property type="entry name" value="ANAEROBIC RIBONUCLEOSIDE-TRIPHOSPHATE REDUCTASE"/>
    <property type="match status" value="1"/>
</dbReference>
<dbReference type="Pfam" id="PF13597">
    <property type="entry name" value="NRDD"/>
    <property type="match status" value="1"/>
</dbReference>
<organism evidence="1">
    <name type="scientific">bioreactor metagenome</name>
    <dbReference type="NCBI Taxonomy" id="1076179"/>
    <lineage>
        <taxon>unclassified sequences</taxon>
        <taxon>metagenomes</taxon>
        <taxon>ecological metagenomes</taxon>
    </lineage>
</organism>
<dbReference type="InterPro" id="IPR012833">
    <property type="entry name" value="NrdD"/>
</dbReference>
<comment type="caution">
    <text evidence="1">The sequence shown here is derived from an EMBL/GenBank/DDBJ whole genome shotgun (WGS) entry which is preliminary data.</text>
</comment>
<sequence>MNYLNNKCSEWKKETGLGFGLYGTPGESLTSRFCRIDKQKFGEIKNVTDRMYYTNSYHVHVSEEKDAFSKLKFESQFHDISLGGCISYVEVPDMSKNLSAVEQIINYIYHNIQYAEINTKPDVCFACDYTGEIKLDENLEWYCPNCGNKNKDEMQVMRRTCGYIGSNMWGKGRTQEIGERVLHL</sequence>
<dbReference type="EMBL" id="VSSQ01023899">
    <property type="protein sequence ID" value="MPM71101.1"/>
    <property type="molecule type" value="Genomic_DNA"/>
</dbReference>
<gene>
    <name evidence="1" type="primary">nrdD_20</name>
    <name evidence="1" type="ORF">SDC9_118064</name>
</gene>
<dbReference type="SUPFAM" id="SSF51998">
    <property type="entry name" value="PFL-like glycyl radical enzymes"/>
    <property type="match status" value="1"/>
</dbReference>
<dbReference type="Gene3D" id="3.20.70.20">
    <property type="match status" value="1"/>
</dbReference>
<keyword evidence="1" id="KW-0560">Oxidoreductase</keyword>
<dbReference type="EC" id="1.1.98.6" evidence="1"/>
<protein>
    <submittedName>
        <fullName evidence="1">Anaerobic ribonucleoside-triphosphate reductase</fullName>
        <ecNumber evidence="1">1.1.98.6</ecNumber>
    </submittedName>
</protein>
<evidence type="ECO:0000313" key="1">
    <source>
        <dbReference type="EMBL" id="MPM71101.1"/>
    </source>
</evidence>
<dbReference type="GO" id="GO:0009265">
    <property type="term" value="P:2'-deoxyribonucleotide biosynthetic process"/>
    <property type="evidence" value="ECO:0007669"/>
    <property type="project" value="TreeGrafter"/>
</dbReference>
<dbReference type="PANTHER" id="PTHR21075:SF0">
    <property type="entry name" value="ANAEROBIC RIBONUCLEOSIDE-TRIPHOSPHATE REDUCTASE"/>
    <property type="match status" value="1"/>
</dbReference>
<proteinExistence type="predicted"/>
<reference evidence="1" key="1">
    <citation type="submission" date="2019-08" db="EMBL/GenBank/DDBJ databases">
        <authorList>
            <person name="Kucharzyk K."/>
            <person name="Murdoch R.W."/>
            <person name="Higgins S."/>
            <person name="Loffler F."/>
        </authorList>
    </citation>
    <scope>NUCLEOTIDE SEQUENCE</scope>
</reference>